<keyword evidence="6" id="KW-0482">Metalloprotease</keyword>
<evidence type="ECO:0000256" key="5">
    <source>
        <dbReference type="ARBA" id="ARBA00022833"/>
    </source>
</evidence>
<keyword evidence="11" id="KW-1185">Reference proteome</keyword>
<dbReference type="GO" id="GO:0008270">
    <property type="term" value="F:zinc ion binding"/>
    <property type="evidence" value="ECO:0007669"/>
    <property type="project" value="InterPro"/>
</dbReference>
<feature type="chain" id="PRO_5019205839" evidence="8">
    <location>
        <begin position="26"/>
        <end position="894"/>
    </location>
</feature>
<dbReference type="InterPro" id="IPR029062">
    <property type="entry name" value="Class_I_gatase-like"/>
</dbReference>
<dbReference type="OrthoDB" id="9758209at2"/>
<dbReference type="GO" id="GO:0004181">
    <property type="term" value="F:metallocarboxypeptidase activity"/>
    <property type="evidence" value="ECO:0007669"/>
    <property type="project" value="InterPro"/>
</dbReference>
<keyword evidence="10" id="KW-0121">Carboxypeptidase</keyword>
<dbReference type="SUPFAM" id="SSF52317">
    <property type="entry name" value="Class I glutamine amidotransferase-like"/>
    <property type="match status" value="1"/>
</dbReference>
<dbReference type="SUPFAM" id="SSF53187">
    <property type="entry name" value="Zn-dependent exopeptidases"/>
    <property type="match status" value="1"/>
</dbReference>
<organism evidence="10 11">
    <name type="scientific">Edaphobacter aggregans</name>
    <dbReference type="NCBI Taxonomy" id="570835"/>
    <lineage>
        <taxon>Bacteria</taxon>
        <taxon>Pseudomonadati</taxon>
        <taxon>Acidobacteriota</taxon>
        <taxon>Terriglobia</taxon>
        <taxon>Terriglobales</taxon>
        <taxon>Acidobacteriaceae</taxon>
        <taxon>Edaphobacter</taxon>
    </lineage>
</organism>
<protein>
    <submittedName>
        <fullName evidence="10">Zinc carboxypeptidase</fullName>
    </submittedName>
</protein>
<dbReference type="EMBL" id="RSDW01000001">
    <property type="protein sequence ID" value="RSL19182.1"/>
    <property type="molecule type" value="Genomic_DNA"/>
</dbReference>
<dbReference type="AlphaFoldDB" id="A0A428MQJ8"/>
<feature type="compositionally biased region" description="Polar residues" evidence="7">
    <location>
        <begin position="870"/>
        <end position="894"/>
    </location>
</feature>
<evidence type="ECO:0000256" key="6">
    <source>
        <dbReference type="ARBA" id="ARBA00023049"/>
    </source>
</evidence>
<keyword evidence="4" id="KW-0378">Hydrolase</keyword>
<dbReference type="Proteomes" id="UP000269669">
    <property type="component" value="Unassembled WGS sequence"/>
</dbReference>
<dbReference type="CDD" id="cd06240">
    <property type="entry name" value="M14-like"/>
    <property type="match status" value="1"/>
</dbReference>
<comment type="similarity">
    <text evidence="2">Belongs to the peptidase M14 family.</text>
</comment>
<evidence type="ECO:0000256" key="1">
    <source>
        <dbReference type="ARBA" id="ARBA00001947"/>
    </source>
</evidence>
<feature type="domain" description="Peptidase M14" evidence="9">
    <location>
        <begin position="53"/>
        <end position="212"/>
    </location>
</feature>
<evidence type="ECO:0000313" key="10">
    <source>
        <dbReference type="EMBL" id="RSL19182.1"/>
    </source>
</evidence>
<comment type="caution">
    <text evidence="10">The sequence shown here is derived from an EMBL/GenBank/DDBJ whole genome shotgun (WGS) entry which is preliminary data.</text>
</comment>
<evidence type="ECO:0000256" key="7">
    <source>
        <dbReference type="SAM" id="MobiDB-lite"/>
    </source>
</evidence>
<dbReference type="PANTHER" id="PTHR11705">
    <property type="entry name" value="PROTEASE FAMILY M14 CARBOXYPEPTIDASE A,B"/>
    <property type="match status" value="1"/>
</dbReference>
<sequence>MSFLKRTRSWCICFCLLVVRGHLLAQLPTPASLLGHTPGDDFYLANYEDAVKYFHALASSSDRMKMFTVGKSSQGRDIEVGVISSPQNLARLDEYKKTARQLATSTDLNDEQAHKLARDSKVIVHIDGGLHSSEVAGGQHSIALAYKLLSAKNDPEIDAILDNVILVLWPTLNPDGQDMVVSWYRQNLGTKYEVAPMPSLYQDYVGHDNNRDGFMLNMKEEQVVVRTELEYSPVIFYCQHQTAPFPARIWIPPFADPISSNVSPYVRSWLNVIGTNMAAYLDQHNMPGAIHESRFDNWYGGFTDWAGVFRNEISFFTETALYRYATPRFYTVDEFPKEYQDLRALTMYTTPWEGGWWRLRDAVDYMVAGSMSVLDLAAKNREALLYNRYQAARDNIHRTEPPFAYVISDRQADVPEAGLLAEKMIDNGLDVYQSKSGFRANGIEYPAGSWVIPMDQPYSAMAKELFERQVYPAAATGATAAGAHLPYDITGWTLPLQMGVSVDAVSDPLTQEQRVLLTKIDQVKLPEAQTIGEGSIFAVSHKPNASFQWVNAALAQGGSVAMSSDAIKTSEGMEQGAFVVSGLSRSAVAGLTSKFSIGAVSMPAAPAHAIPIKKARIGLYRPWSPSIDEGWTRWILENYNYDTKSIYNADMRSAGLRNRYDVIIIPDMNRNQLMDGFHKGTIPGQYAGGIEQEGLNNLREFVRAGGTLVAFNQAASSLIPLMSLPVRNVLEGLGSDKFYCAGALLRVETEHPEMPINYGVPASPVVMFERGPAFETLPGFKGAVLAKYPKQTDALESGMILHPEVLQDKDAALELVYGRGRILLFGFKPQHRAQAHGTYRYLFNALYLYDNPPMPSDPPSAKPAPATTTVANSSTIASETSTGRRQGTATAAQP</sequence>
<dbReference type="Gene3D" id="3.40.630.10">
    <property type="entry name" value="Zn peptidases"/>
    <property type="match status" value="1"/>
</dbReference>
<feature type="region of interest" description="Disordered" evidence="7">
    <location>
        <begin position="854"/>
        <end position="894"/>
    </location>
</feature>
<feature type="signal peptide" evidence="8">
    <location>
        <begin position="1"/>
        <end position="25"/>
    </location>
</feature>
<name>A0A428MQJ8_9BACT</name>
<reference evidence="10 11" key="1">
    <citation type="submission" date="2018-12" db="EMBL/GenBank/DDBJ databases">
        <title>Sequencing of bacterial isolates from soil warming experiment in Harvard Forest, Massachusetts, USA.</title>
        <authorList>
            <person name="Deangelis K."/>
        </authorList>
    </citation>
    <scope>NUCLEOTIDE SEQUENCE [LARGE SCALE GENOMIC DNA]</scope>
    <source>
        <strain evidence="10 11">EB153</strain>
    </source>
</reference>
<evidence type="ECO:0000313" key="11">
    <source>
        <dbReference type="Proteomes" id="UP000269669"/>
    </source>
</evidence>
<evidence type="ECO:0000256" key="4">
    <source>
        <dbReference type="ARBA" id="ARBA00022801"/>
    </source>
</evidence>
<accession>A0A428MQJ8</accession>
<keyword evidence="5" id="KW-0862">Zinc</keyword>
<keyword evidence="3" id="KW-0645">Protease</keyword>
<dbReference type="PANTHER" id="PTHR11705:SF143">
    <property type="entry name" value="SLL0236 PROTEIN"/>
    <property type="match status" value="1"/>
</dbReference>
<dbReference type="InterPro" id="IPR000834">
    <property type="entry name" value="Peptidase_M14"/>
</dbReference>
<gene>
    <name evidence="10" type="ORF">EDE15_4834</name>
</gene>
<proteinExistence type="inferred from homology"/>
<dbReference type="GO" id="GO:0005615">
    <property type="term" value="C:extracellular space"/>
    <property type="evidence" value="ECO:0007669"/>
    <property type="project" value="TreeGrafter"/>
</dbReference>
<dbReference type="GO" id="GO:0006508">
    <property type="term" value="P:proteolysis"/>
    <property type="evidence" value="ECO:0007669"/>
    <property type="project" value="UniProtKB-KW"/>
</dbReference>
<evidence type="ECO:0000256" key="2">
    <source>
        <dbReference type="ARBA" id="ARBA00005988"/>
    </source>
</evidence>
<dbReference type="Pfam" id="PF00246">
    <property type="entry name" value="Peptidase_M14"/>
    <property type="match status" value="1"/>
</dbReference>
<comment type="cofactor">
    <cofactor evidence="1">
        <name>Zn(2+)</name>
        <dbReference type="ChEBI" id="CHEBI:29105"/>
    </cofactor>
</comment>
<evidence type="ECO:0000256" key="3">
    <source>
        <dbReference type="ARBA" id="ARBA00022670"/>
    </source>
</evidence>
<evidence type="ECO:0000259" key="9">
    <source>
        <dbReference type="Pfam" id="PF00246"/>
    </source>
</evidence>
<dbReference type="Gene3D" id="3.40.50.880">
    <property type="match status" value="1"/>
</dbReference>
<evidence type="ECO:0000256" key="8">
    <source>
        <dbReference type="SAM" id="SignalP"/>
    </source>
</evidence>
<keyword evidence="8" id="KW-0732">Signal</keyword>